<feature type="transmembrane region" description="Helical" evidence="2">
    <location>
        <begin position="12"/>
        <end position="35"/>
    </location>
</feature>
<dbReference type="RefSeq" id="WP_326278975.1">
    <property type="nucleotide sequence ID" value="NZ_JAYKYV010000009.1"/>
</dbReference>
<reference evidence="4 5" key="1">
    <citation type="submission" date="2024-01" db="EMBL/GenBank/DDBJ databases">
        <title>The strains designed SYSU M86414 and SYSU M84420 isolated from the marine sediment in San Sha City (Hainan Province, China).</title>
        <authorList>
            <person name="Guo D."/>
        </authorList>
    </citation>
    <scope>NUCLEOTIDE SEQUENCE [LARGE SCALE GENOMIC DNA]</scope>
    <source>
        <strain evidence="4 5">SYSU M84420</strain>
    </source>
</reference>
<dbReference type="EMBL" id="JAYMGW010000009">
    <property type="protein sequence ID" value="MEC4266011.1"/>
    <property type="molecule type" value="Genomic_DNA"/>
</dbReference>
<evidence type="ECO:0000256" key="1">
    <source>
        <dbReference type="ARBA" id="ARBA00006464"/>
    </source>
</evidence>
<evidence type="ECO:0000313" key="4">
    <source>
        <dbReference type="EMBL" id="MEC4266011.1"/>
    </source>
</evidence>
<evidence type="ECO:0000256" key="2">
    <source>
        <dbReference type="SAM" id="Phobius"/>
    </source>
</evidence>
<keyword evidence="5" id="KW-1185">Reference proteome</keyword>
<keyword evidence="2" id="KW-0472">Membrane</keyword>
<sequence>MYRNFLKRIIDFILSLIGLLILLPVFTTIYMILWFTNKRQPFYFQSRPGKNEKVFKIIKFKSMSDFVDSSGDLLPDADRLTPIGSFLRKSSLDEIPQLINVIKGDMSLVGPRPLRVRYLPYYTEKEKIRHNVRPGITGLAQVSGRNKLNWDQKLALDVKYVENMTFWADFIILLKTVKKIFHVSNDEIVIDLEMDALDTYRINQRKPNTNTIDTKNK</sequence>
<comment type="caution">
    <text evidence="4">The sequence shown here is derived from an EMBL/GenBank/DDBJ whole genome shotgun (WGS) entry which is preliminary data.</text>
</comment>
<evidence type="ECO:0000259" key="3">
    <source>
        <dbReference type="Pfam" id="PF02397"/>
    </source>
</evidence>
<name>A0ABU6ISM5_9FLAO</name>
<dbReference type="PANTHER" id="PTHR30576:SF8">
    <property type="entry name" value="UNDECAPRENYL-PHOSPHATE GALACTOSE PHOSPHOTRANSFERASE"/>
    <property type="match status" value="1"/>
</dbReference>
<accession>A0ABU6ISM5</accession>
<organism evidence="4 5">
    <name type="scientific">Flagellimonas halotolerans</name>
    <dbReference type="NCBI Taxonomy" id="3112164"/>
    <lineage>
        <taxon>Bacteria</taxon>
        <taxon>Pseudomonadati</taxon>
        <taxon>Bacteroidota</taxon>
        <taxon>Flavobacteriia</taxon>
        <taxon>Flavobacteriales</taxon>
        <taxon>Flavobacteriaceae</taxon>
        <taxon>Flagellimonas</taxon>
    </lineage>
</organism>
<proteinExistence type="inferred from homology"/>
<evidence type="ECO:0000313" key="5">
    <source>
        <dbReference type="Proteomes" id="UP001355298"/>
    </source>
</evidence>
<comment type="similarity">
    <text evidence="1">Belongs to the bacterial sugar transferase family.</text>
</comment>
<feature type="domain" description="Bacterial sugar transferase" evidence="3">
    <location>
        <begin position="7"/>
        <end position="181"/>
    </location>
</feature>
<keyword evidence="2" id="KW-0812">Transmembrane</keyword>
<keyword evidence="4" id="KW-0808">Transferase</keyword>
<dbReference type="PANTHER" id="PTHR30576">
    <property type="entry name" value="COLANIC BIOSYNTHESIS UDP-GLUCOSE LIPID CARRIER TRANSFERASE"/>
    <property type="match status" value="1"/>
</dbReference>
<dbReference type="Pfam" id="PF02397">
    <property type="entry name" value="Bac_transf"/>
    <property type="match status" value="1"/>
</dbReference>
<keyword evidence="2" id="KW-1133">Transmembrane helix</keyword>
<dbReference type="GO" id="GO:0016740">
    <property type="term" value="F:transferase activity"/>
    <property type="evidence" value="ECO:0007669"/>
    <property type="project" value="UniProtKB-KW"/>
</dbReference>
<dbReference type="InterPro" id="IPR003362">
    <property type="entry name" value="Bact_transf"/>
</dbReference>
<dbReference type="EC" id="2.7.8.-" evidence="4"/>
<dbReference type="Proteomes" id="UP001355298">
    <property type="component" value="Unassembled WGS sequence"/>
</dbReference>
<gene>
    <name evidence="4" type="ORF">VOP03_11700</name>
</gene>
<protein>
    <submittedName>
        <fullName evidence="4">Sugar transferase</fullName>
        <ecNumber evidence="4">2.7.8.-</ecNumber>
    </submittedName>
</protein>